<dbReference type="Gene3D" id="2.60.40.60">
    <property type="entry name" value="Cadherins"/>
    <property type="match status" value="5"/>
</dbReference>
<dbReference type="SUPFAM" id="SSF49313">
    <property type="entry name" value="Cadherin-like"/>
    <property type="match status" value="5"/>
</dbReference>
<evidence type="ECO:0000313" key="4">
    <source>
        <dbReference type="EMBL" id="MBD8527069.1"/>
    </source>
</evidence>
<dbReference type="Proteomes" id="UP000613768">
    <property type="component" value="Unassembled WGS sequence"/>
</dbReference>
<feature type="domain" description="Cadherin" evidence="3">
    <location>
        <begin position="1345"/>
        <end position="1439"/>
    </location>
</feature>
<keyword evidence="1 2" id="KW-0732">Signal</keyword>
<dbReference type="RefSeq" id="WP_192030490.1">
    <property type="nucleotide sequence ID" value="NZ_JACYTR010000039.1"/>
</dbReference>
<dbReference type="InterPro" id="IPR015919">
    <property type="entry name" value="Cadherin-like_sf"/>
</dbReference>
<name>A0AAW3ZR24_9GAMM</name>
<feature type="domain" description="Cadherin" evidence="3">
    <location>
        <begin position="1149"/>
        <end position="1236"/>
    </location>
</feature>
<reference evidence="4 5" key="1">
    <citation type="submission" date="2020-09" db="EMBL/GenBank/DDBJ databases">
        <title>Pseudoxanthomonas sp. CAU 1598 isolated from sand of Yaerae Beach.</title>
        <authorList>
            <person name="Kim W."/>
        </authorList>
    </citation>
    <scope>NUCLEOTIDE SEQUENCE [LARGE SCALE GENOMIC DNA]</scope>
    <source>
        <strain evidence="4 5">CAU 1598</strain>
    </source>
</reference>
<dbReference type="GO" id="GO:0005509">
    <property type="term" value="F:calcium ion binding"/>
    <property type="evidence" value="ECO:0007669"/>
    <property type="project" value="InterPro"/>
</dbReference>
<dbReference type="InterPro" id="IPR013517">
    <property type="entry name" value="FG-GAP"/>
</dbReference>
<feature type="domain" description="Cadherin" evidence="3">
    <location>
        <begin position="1041"/>
        <end position="1134"/>
    </location>
</feature>
<keyword evidence="5" id="KW-1185">Reference proteome</keyword>
<organism evidence="4 5">
    <name type="scientific">Pseudomarimonas arenosa</name>
    <dbReference type="NCBI Taxonomy" id="2774145"/>
    <lineage>
        <taxon>Bacteria</taxon>
        <taxon>Pseudomonadati</taxon>
        <taxon>Pseudomonadota</taxon>
        <taxon>Gammaproteobacteria</taxon>
        <taxon>Lysobacterales</taxon>
        <taxon>Lysobacteraceae</taxon>
        <taxon>Pseudomarimonas</taxon>
    </lineage>
</organism>
<dbReference type="CDD" id="cd11304">
    <property type="entry name" value="Cadherin_repeat"/>
    <property type="match status" value="6"/>
</dbReference>
<evidence type="ECO:0000256" key="1">
    <source>
        <dbReference type="ARBA" id="ARBA00022729"/>
    </source>
</evidence>
<dbReference type="SMART" id="SM00112">
    <property type="entry name" value="CA"/>
    <property type="match status" value="5"/>
</dbReference>
<dbReference type="PROSITE" id="PS50268">
    <property type="entry name" value="CADHERIN_2"/>
    <property type="match status" value="5"/>
</dbReference>
<dbReference type="PANTHER" id="PTHR44103:SF1">
    <property type="entry name" value="PROPROTEIN CONVERTASE P"/>
    <property type="match status" value="1"/>
</dbReference>
<feature type="chain" id="PRO_5044014265" evidence="2">
    <location>
        <begin position="28"/>
        <end position="1641"/>
    </location>
</feature>
<dbReference type="InterPro" id="IPR028994">
    <property type="entry name" value="Integrin_alpha_N"/>
</dbReference>
<comment type="caution">
    <text evidence="4">The sequence shown here is derived from an EMBL/GenBank/DDBJ whole genome shotgun (WGS) entry which is preliminary data.</text>
</comment>
<dbReference type="InterPro" id="IPR002126">
    <property type="entry name" value="Cadherin-like_dom"/>
</dbReference>
<dbReference type="SUPFAM" id="SSF69318">
    <property type="entry name" value="Integrin alpha N-terminal domain"/>
    <property type="match status" value="2"/>
</dbReference>
<evidence type="ECO:0000256" key="2">
    <source>
        <dbReference type="SAM" id="SignalP"/>
    </source>
</evidence>
<dbReference type="PANTHER" id="PTHR44103">
    <property type="entry name" value="PROPROTEIN CONVERTASE P"/>
    <property type="match status" value="1"/>
</dbReference>
<protein>
    <submittedName>
        <fullName evidence="4">DUF4958 family protein</fullName>
    </submittedName>
</protein>
<dbReference type="GO" id="GO:0007156">
    <property type="term" value="P:homophilic cell adhesion via plasma membrane adhesion molecules"/>
    <property type="evidence" value="ECO:0007669"/>
    <property type="project" value="InterPro"/>
</dbReference>
<sequence>MNKLLKSAALSLCALPAVTLIAPTASAVEVPYAAPSDLVTNQGVMDELIGHDHDHDGDIDLYYARSNGAIMLRRQNANGTWSAFTLHTSSDDVRGLVPATVLGTGKRPDLLLSEVAGNGGGVRVLKNDGADNYSSTTVAWANNNIEHVGAAVGDFNRDGRNDIVVFLESPTRNERQVLVYCNYAEPVQYFDACFGHLFTEVRGNPSLVVEDFNRDGWPDFAVVGDQTGSGKVHAYRNTSASGTFGFNATESSTWFRGASDLIAADVDRDGAPDLLATLPASGQVRVITGPPRGANYLFGEVYTLPGSVAGARALEAADLDFDGDLDVAVAAEDAGRTVWYENDRVSGQWLSRNLQAVAASDPNGIAVADFDRDGDIDIVTTRSGSGSLQIERNIDLHRSVVFGSREIVSSNHVSYGPRVFDVNRDGRNDIVASARLHGNANTTYQDVFLQQADGSLSNVGRTVSKSQPVGAGLAIADINRDGLPDWAFAQNVSAGAERLLQAANGVPALDGSWAGAAREALLVDIDHDGDVDFISNSPTSGALTLFRHTGVGAIYGAAESLNTDDAWDLALADLDRDGWVDLLYSSRSSASSVPTQIAWMRNLNGVLQAPEGWNTGGRTAGRIDIADINKDGTLDVVASGSMSGANGVELGRPFWVSGASGHAITDIAAQDETRPLLVDAEDIDHDGDVDVLLTPGGSNALPILYEQLSPTSFRRSELNGPAATLYSAKWGDLNGDGWPDLLWSGVGLGLRWAALDHGQFGLLPEFIGSPQPASGVASVLLKVDVAHLGRIGESAAQMQSIVVELLDAADDSPLTAAEAQSMWTSMELWHDLNQDGVFSMTAPPDQLLSSHNLSSPAPQFSFSLPVIASSPKTLYLVARYTEAAGSLPWKAKLRVRSELAAARHNTALSALRILPMNYVSAAIDVVDTGSPPVFTAAGPFTIGTAATNGSLVGDMQAHDGDGGGNDVGITYSIVGGNGASLFSIEAAGGRLRVANGSALTPGTRIVRVRASDASQSTEVDVSVQINPTRPPVFTHFGPYNLDEYASNNQLVGDVNAHDGDGGAADVGIQYSILSQPSPARFSIEATTGVIRLGNNTGLAQGQTYTITVAAHDGAAQAPRDVVINVVDGNDPPVVIDGGPFATYIPAQIGDLVGDINASDGDGGPPDQNVAYVLIGGSGEPYFAVDLQSGVITHAAPAGLQSGSYELQVRLVDGPWMQTISVLIQVEQQPVVGPPVFVDYGPYSFQLGTINGGLIGDINAISRVGGAPDEGVTYALQPIGSYRHFAVNAEDGRLMLADGNGLRAGDQLRIDVDAMSSGGTTRQRIGINVVGSGSEPIFVQSGPFDVDEYSPAEAIVGDVDAQIGDGGTPDQNISYSIVSGTANALFEIDADSGEIRLSRSAGLQQGQIYNLRVRATSSQGGSSEALVQMSIVDGDDAPVFIASGPFSVRVGAASGAVIGDVDAVDGDGGAADHHLSYALTGGADIARFSISATDGRLTIANSDGLVAGSTLQLWVSASDARSTVQTEVSIAITTANAAPVFDHAGPYQVQLPIQNGAVVGQLQAHDDGGVLSYHLLGGSGAALYSLDSASGMIRVLDAQALTAGRVDSLLVELRDGELSASASVQLNVLSASGGRVFHSGFE</sequence>
<evidence type="ECO:0000259" key="3">
    <source>
        <dbReference type="PROSITE" id="PS50268"/>
    </source>
</evidence>
<dbReference type="Gene3D" id="2.130.10.130">
    <property type="entry name" value="Integrin alpha, N-terminal"/>
    <property type="match status" value="2"/>
</dbReference>
<feature type="domain" description="Cadherin" evidence="3">
    <location>
        <begin position="934"/>
        <end position="1033"/>
    </location>
</feature>
<dbReference type="Pfam" id="PF13517">
    <property type="entry name" value="FG-GAP_3"/>
    <property type="match status" value="6"/>
</dbReference>
<feature type="domain" description="Cadherin" evidence="3">
    <location>
        <begin position="1439"/>
        <end position="1540"/>
    </location>
</feature>
<evidence type="ECO:0000313" key="5">
    <source>
        <dbReference type="Proteomes" id="UP000613768"/>
    </source>
</evidence>
<dbReference type="EMBL" id="JACYTR010000039">
    <property type="protein sequence ID" value="MBD8527069.1"/>
    <property type="molecule type" value="Genomic_DNA"/>
</dbReference>
<proteinExistence type="predicted"/>
<feature type="signal peptide" evidence="2">
    <location>
        <begin position="1"/>
        <end position="27"/>
    </location>
</feature>
<accession>A0AAW3ZR24</accession>
<dbReference type="Pfam" id="PF00028">
    <property type="entry name" value="Cadherin"/>
    <property type="match status" value="2"/>
</dbReference>
<dbReference type="GO" id="GO:0016020">
    <property type="term" value="C:membrane"/>
    <property type="evidence" value="ECO:0007669"/>
    <property type="project" value="InterPro"/>
</dbReference>
<gene>
    <name evidence="4" type="ORF">IFO71_15110</name>
</gene>